<organism evidence="1 2">
    <name type="scientific">Natronorubrum aibiense</name>
    <dbReference type="NCBI Taxonomy" id="348826"/>
    <lineage>
        <taxon>Archaea</taxon>
        <taxon>Methanobacteriati</taxon>
        <taxon>Methanobacteriota</taxon>
        <taxon>Stenosarchaea group</taxon>
        <taxon>Halobacteria</taxon>
        <taxon>Halobacteriales</taxon>
        <taxon>Natrialbaceae</taxon>
        <taxon>Natronorubrum</taxon>
    </lineage>
</organism>
<dbReference type="AlphaFoldDB" id="A0A5P9P7P0"/>
<evidence type="ECO:0000313" key="1">
    <source>
        <dbReference type="EMBL" id="QFU84155.1"/>
    </source>
</evidence>
<reference evidence="1 2" key="1">
    <citation type="journal article" date="2007" name="Int. J. Syst. Evol. Microbiol.">
        <title>Natronorubrum sulfidifaciens sp. nov., an extremely haloalkaliphilic archaeon isolated from Aiding salt lake in Xin-Jiang, China.</title>
        <authorList>
            <person name="Cui H.L."/>
            <person name="Tohty D."/>
            <person name="Liu H.C."/>
            <person name="Liu S.J."/>
            <person name="Oren A."/>
            <person name="Zhou P.J."/>
        </authorList>
    </citation>
    <scope>NUCLEOTIDE SEQUENCE [LARGE SCALE GENOMIC DNA]</scope>
    <source>
        <strain evidence="1 2">7-3</strain>
    </source>
</reference>
<protein>
    <submittedName>
        <fullName evidence="1">Uncharacterized protein</fullName>
    </submittedName>
</protein>
<dbReference type="EMBL" id="CP045488">
    <property type="protein sequence ID" value="QFU84155.1"/>
    <property type="molecule type" value="Genomic_DNA"/>
</dbReference>
<proteinExistence type="predicted"/>
<sequence>MQRGMEFAVSREGTTLITLHGGSDTTARDDATEQLAATLERLEDDGTVTAWTIDDADVYEHPTAPFDPYTITLEFSITVVVDADDEETATSIGADAIDDVLESADVKSVTYTSAPATSTA</sequence>
<keyword evidence="2" id="KW-1185">Reference proteome</keyword>
<accession>A0A5P9P7P0</accession>
<dbReference type="Proteomes" id="UP000326170">
    <property type="component" value="Chromosome"/>
</dbReference>
<evidence type="ECO:0000313" key="2">
    <source>
        <dbReference type="Proteomes" id="UP000326170"/>
    </source>
</evidence>
<name>A0A5P9P7P0_9EURY</name>
<gene>
    <name evidence="1" type="ORF">GCU68_09595</name>
</gene>
<dbReference type="KEGG" id="nas:GCU68_09595"/>